<accession>A0A2W5TJR0</accession>
<dbReference type="EMBL" id="QFQP01000009">
    <property type="protein sequence ID" value="PZR13523.1"/>
    <property type="molecule type" value="Genomic_DNA"/>
</dbReference>
<evidence type="ECO:0000313" key="2">
    <source>
        <dbReference type="Proteomes" id="UP000249061"/>
    </source>
</evidence>
<sequence>MEVVLRPINDLFLQEVVFPAFELGVVDAAPALEHLLHHLNDEDTRVLLELVLDNNGHQSFFGLSDERWNQALYRLLFHEWFRDSEGWLVTQAYPGFAGPWEETFHLALMLDDPGYPYADEEKADQHRRNFWGQPQKQHGLATLLCGVWDPIPRFPPDQVLTVDGHGVYSPQQGIARADWSWRPMMTVNRWAAKLPSALSRLLEREVKRLAPVSAPEKHEILDYWLGRVEQPPILAVSFSGLGPRASDWIRDIGHLARLIRQAAAQQQGVTAVLGMAGRGRDHGRG</sequence>
<organism evidence="1 2">
    <name type="scientific">Archangium gephyra</name>
    <dbReference type="NCBI Taxonomy" id="48"/>
    <lineage>
        <taxon>Bacteria</taxon>
        <taxon>Pseudomonadati</taxon>
        <taxon>Myxococcota</taxon>
        <taxon>Myxococcia</taxon>
        <taxon>Myxococcales</taxon>
        <taxon>Cystobacterineae</taxon>
        <taxon>Archangiaceae</taxon>
        <taxon>Archangium</taxon>
    </lineage>
</organism>
<dbReference type="Proteomes" id="UP000249061">
    <property type="component" value="Unassembled WGS sequence"/>
</dbReference>
<protein>
    <submittedName>
        <fullName evidence="1">Uncharacterized protein</fullName>
    </submittedName>
</protein>
<gene>
    <name evidence="1" type="ORF">DI536_12245</name>
</gene>
<dbReference type="AlphaFoldDB" id="A0A2W5TJR0"/>
<proteinExistence type="predicted"/>
<name>A0A2W5TJR0_9BACT</name>
<comment type="caution">
    <text evidence="1">The sequence shown here is derived from an EMBL/GenBank/DDBJ whole genome shotgun (WGS) entry which is preliminary data.</text>
</comment>
<reference evidence="1 2" key="1">
    <citation type="submission" date="2017-08" db="EMBL/GenBank/DDBJ databases">
        <title>Infants hospitalized years apart are colonized by the same room-sourced microbial strains.</title>
        <authorList>
            <person name="Brooks B."/>
            <person name="Olm M.R."/>
            <person name="Firek B.A."/>
            <person name="Baker R."/>
            <person name="Thomas B.C."/>
            <person name="Morowitz M.J."/>
            <person name="Banfield J.F."/>
        </authorList>
    </citation>
    <scope>NUCLEOTIDE SEQUENCE [LARGE SCALE GENOMIC DNA]</scope>
    <source>
        <strain evidence="1">S2_003_000_R2_14</strain>
    </source>
</reference>
<evidence type="ECO:0000313" key="1">
    <source>
        <dbReference type="EMBL" id="PZR13523.1"/>
    </source>
</evidence>